<organism evidence="2">
    <name type="scientific">Salinimicrobium catena</name>
    <dbReference type="NCBI Taxonomy" id="390640"/>
    <lineage>
        <taxon>Bacteria</taxon>
        <taxon>Pseudomonadati</taxon>
        <taxon>Bacteroidota</taxon>
        <taxon>Flavobacteriia</taxon>
        <taxon>Flavobacteriales</taxon>
        <taxon>Flavobacteriaceae</taxon>
        <taxon>Salinimicrobium</taxon>
    </lineage>
</organism>
<dbReference type="CDD" id="cd00158">
    <property type="entry name" value="RHOD"/>
    <property type="match status" value="2"/>
</dbReference>
<dbReference type="InterPro" id="IPR050229">
    <property type="entry name" value="GlpE_sulfurtransferase"/>
</dbReference>
<comment type="caution">
    <text evidence="2">The sequence shown here is derived from an EMBL/GenBank/DDBJ whole genome shotgun (WGS) entry which is preliminary data.</text>
</comment>
<protein>
    <recommendedName>
        <fullName evidence="1">Rhodanese domain-containing protein</fullName>
    </recommendedName>
</protein>
<feature type="domain" description="Rhodanese" evidence="1">
    <location>
        <begin position="229"/>
        <end position="310"/>
    </location>
</feature>
<evidence type="ECO:0000259" key="1">
    <source>
        <dbReference type="PROSITE" id="PS50206"/>
    </source>
</evidence>
<sequence length="326" mass="36996">MKKLKFFWILFFVSVATFGNNVGKLEVKSDPPDEFTTLLEFLEGKVDFIKGNFPIIPADEVKKNLKNEAYHIIDIRSDSWFEYGHIKNAANIPAEELLNYFRTKINPADFEKIILVCYSGQSAAYYTGLLRIAGYDNVYSMKWGMSSWREDFADSWLKNTKTSFEEKLETVQNSKPASGTPPQLNTGKLAGEEILNERLQTLFAVPYNDFILNSEDIFKNPEGYFIVNYGKTEDYDLGHIPGAMLYTEGSSLLRNTDLLTLPKDKKVALYTTTGQEAAYLVAYLNVLGYDTGNIAYGENAFMNDLLKKNGRDAFSPKQINLFPVIE</sequence>
<dbReference type="PANTHER" id="PTHR43031:SF1">
    <property type="entry name" value="PYRIDINE NUCLEOTIDE-DISULPHIDE OXIDOREDUCTASE"/>
    <property type="match status" value="1"/>
</dbReference>
<dbReference type="InterPro" id="IPR001763">
    <property type="entry name" value="Rhodanese-like_dom"/>
</dbReference>
<feature type="domain" description="Rhodanese" evidence="1">
    <location>
        <begin position="66"/>
        <end position="157"/>
    </location>
</feature>
<gene>
    <name evidence="2" type="ORF">ENO10_01290</name>
</gene>
<name>A0A7C2MFM9_9FLAO</name>
<dbReference type="AlphaFoldDB" id="A0A7C2MFM9"/>
<dbReference type="SMART" id="SM00450">
    <property type="entry name" value="RHOD"/>
    <property type="match status" value="2"/>
</dbReference>
<proteinExistence type="predicted"/>
<dbReference type="Pfam" id="PF00581">
    <property type="entry name" value="Rhodanese"/>
    <property type="match status" value="2"/>
</dbReference>
<evidence type="ECO:0000313" key="2">
    <source>
        <dbReference type="EMBL" id="HER39837.1"/>
    </source>
</evidence>
<dbReference type="Proteomes" id="UP000885753">
    <property type="component" value="Unassembled WGS sequence"/>
</dbReference>
<dbReference type="EMBL" id="DSEE01000097">
    <property type="protein sequence ID" value="HER39837.1"/>
    <property type="molecule type" value="Genomic_DNA"/>
</dbReference>
<dbReference type="SUPFAM" id="SSF52821">
    <property type="entry name" value="Rhodanese/Cell cycle control phosphatase"/>
    <property type="match status" value="2"/>
</dbReference>
<reference evidence="2" key="1">
    <citation type="journal article" date="2020" name="mSystems">
        <title>Genome- and Community-Level Interaction Insights into Carbon Utilization and Element Cycling Functions of Hydrothermarchaeota in Hydrothermal Sediment.</title>
        <authorList>
            <person name="Zhou Z."/>
            <person name="Liu Y."/>
            <person name="Xu W."/>
            <person name="Pan J."/>
            <person name="Luo Z.H."/>
            <person name="Li M."/>
        </authorList>
    </citation>
    <scope>NUCLEOTIDE SEQUENCE [LARGE SCALE GENOMIC DNA]</scope>
    <source>
        <strain evidence="2">SpSt-1235</strain>
    </source>
</reference>
<accession>A0A7C2MFM9</accession>
<dbReference type="Gene3D" id="3.40.250.10">
    <property type="entry name" value="Rhodanese-like domain"/>
    <property type="match status" value="2"/>
</dbReference>
<dbReference type="PANTHER" id="PTHR43031">
    <property type="entry name" value="FAD-DEPENDENT OXIDOREDUCTASE"/>
    <property type="match status" value="1"/>
</dbReference>
<dbReference type="PROSITE" id="PS50206">
    <property type="entry name" value="RHODANESE_3"/>
    <property type="match status" value="2"/>
</dbReference>
<dbReference type="InterPro" id="IPR036873">
    <property type="entry name" value="Rhodanese-like_dom_sf"/>
</dbReference>